<dbReference type="EMBL" id="CP009814">
    <property type="protein sequence ID" value="ATZ54608.1"/>
    <property type="molecule type" value="Genomic_DNA"/>
</dbReference>
<dbReference type="Proteomes" id="UP000001798">
    <property type="component" value="Chromosome 10"/>
</dbReference>
<organism evidence="2 3">
    <name type="scientific">Botryotinia fuckeliana (strain B05.10)</name>
    <name type="common">Noble rot fungus</name>
    <name type="synonym">Botrytis cinerea</name>
    <dbReference type="NCBI Taxonomy" id="332648"/>
    <lineage>
        <taxon>Eukaryota</taxon>
        <taxon>Fungi</taxon>
        <taxon>Dikarya</taxon>
        <taxon>Ascomycota</taxon>
        <taxon>Pezizomycotina</taxon>
        <taxon>Leotiomycetes</taxon>
        <taxon>Helotiales</taxon>
        <taxon>Sclerotiniaceae</taxon>
        <taxon>Botrytis</taxon>
    </lineage>
</organism>
<evidence type="ECO:0000256" key="1">
    <source>
        <dbReference type="SAM" id="MobiDB-lite"/>
    </source>
</evidence>
<sequence>MADDTNNEELILTQYSQDQFQVPTSGWWEEANLAFQTLQKLLDPQGLGPEEDLDSQDQGGIPSARRARIGALPKLVCFATGSHAIQCTARNETLECVVFGTISASLFIDVFWEAIQKAQVEYPDAGIVVSSVQPGAHPVFIIRINDFVFEVNYGCCEPFVRRTVAHISNSHNQSPQNIPLAALQYCDEWSSQQATRILWLIDFAQKFETDNTLRRAYHYIRAWATIQGLYGSSKIGTLTPISIVALLRHSLSSDSEPHHVTPNDAETPDQKCDNSIIASLSSGMGSESFQENLDFKTIIRQFFTYYGKVPEIDLTPYYMECGNGLFNDDEDEYLTENQLTQWTNIYNLYHLQSVDRSTLELLYLKFQLMNSIIESTPAERHPHFSFWKNLLASIQQQNISAKLVGEDVIQIDFMYSGTSSLECGRWLDMLGDKLVELRSSLTDLTSSSSSPSSPSPSILHLWPQPLVDQEADDSSPFYEGCFLLGIKTAAPPDLNSTLEKWLSSLQKDKATPPNQKGYLSYTIHTSSSLETSHFHLRPSTRTFQAPSIPPPNPSPPTISPSQTLTPTPTPFPSLSPNPSPHKNPHPSAPQKIFSTVSSTTPPTPSKTTSSAIAIATPASCSKMLPTGNSIPWTRSGFPNIKSCTLSKSSPKTKRNSSGTANTNSISSSEAADPFRAGESTARNSISRFLDLFNREMPGWCCWYHI</sequence>
<proteinExistence type="predicted"/>
<reference evidence="2 3" key="1">
    <citation type="journal article" date="2011" name="PLoS Genet.">
        <title>Genomic analysis of the necrotrophic fungal pathogens Sclerotinia sclerotiorum and Botrytis cinerea.</title>
        <authorList>
            <person name="Amselem J."/>
            <person name="Cuomo C.A."/>
            <person name="van Kan J.A."/>
            <person name="Viaud M."/>
            <person name="Benito E.P."/>
            <person name="Couloux A."/>
            <person name="Coutinho P.M."/>
            <person name="de Vries R.P."/>
            <person name="Dyer P.S."/>
            <person name="Fillinger S."/>
            <person name="Fournier E."/>
            <person name="Gout L."/>
            <person name="Hahn M."/>
            <person name="Kohn L."/>
            <person name="Lapalu N."/>
            <person name="Plummer K.M."/>
            <person name="Pradier J.M."/>
            <person name="Quevillon E."/>
            <person name="Sharon A."/>
            <person name="Simon A."/>
            <person name="ten Have A."/>
            <person name="Tudzynski B."/>
            <person name="Tudzynski P."/>
            <person name="Wincker P."/>
            <person name="Andrew M."/>
            <person name="Anthouard V."/>
            <person name="Beever R.E."/>
            <person name="Beffa R."/>
            <person name="Benoit I."/>
            <person name="Bouzid O."/>
            <person name="Brault B."/>
            <person name="Chen Z."/>
            <person name="Choquer M."/>
            <person name="Collemare J."/>
            <person name="Cotton P."/>
            <person name="Danchin E.G."/>
            <person name="Da Silva C."/>
            <person name="Gautier A."/>
            <person name="Giraud C."/>
            <person name="Giraud T."/>
            <person name="Gonzalez C."/>
            <person name="Grossetete S."/>
            <person name="Guldener U."/>
            <person name="Henrissat B."/>
            <person name="Howlett B.J."/>
            <person name="Kodira C."/>
            <person name="Kretschmer M."/>
            <person name="Lappartient A."/>
            <person name="Leroch M."/>
            <person name="Levis C."/>
            <person name="Mauceli E."/>
            <person name="Neuveglise C."/>
            <person name="Oeser B."/>
            <person name="Pearson M."/>
            <person name="Poulain J."/>
            <person name="Poussereau N."/>
            <person name="Quesneville H."/>
            <person name="Rascle C."/>
            <person name="Schumacher J."/>
            <person name="Segurens B."/>
            <person name="Sexton A."/>
            <person name="Silva E."/>
            <person name="Sirven C."/>
            <person name="Soanes D.M."/>
            <person name="Talbot N.J."/>
            <person name="Templeton M."/>
            <person name="Yandava C."/>
            <person name="Yarden O."/>
            <person name="Zeng Q."/>
            <person name="Rollins J.A."/>
            <person name="Lebrun M.H."/>
            <person name="Dickman M."/>
        </authorList>
    </citation>
    <scope>NUCLEOTIDE SEQUENCE [LARGE SCALE GENOMIC DNA]</scope>
    <source>
        <strain evidence="2 3">B05.10</strain>
    </source>
</reference>
<evidence type="ECO:0000313" key="2">
    <source>
        <dbReference type="EMBL" id="ATZ54608.1"/>
    </source>
</evidence>
<dbReference type="VEuPathDB" id="FungiDB:Bcin10g05960"/>
<dbReference type="GeneID" id="5426042"/>
<reference evidence="2 3" key="2">
    <citation type="journal article" date="2012" name="Eukaryot. Cell">
        <title>Genome update of Botrytis cinerea strains B05.10 and T4.</title>
        <authorList>
            <person name="Staats M."/>
            <person name="van Kan J.A."/>
        </authorList>
    </citation>
    <scope>NUCLEOTIDE SEQUENCE [LARGE SCALE GENOMIC DNA]</scope>
    <source>
        <strain evidence="2 3">B05.10</strain>
    </source>
</reference>
<reference evidence="2 3" key="3">
    <citation type="journal article" date="2017" name="Mol. Plant Pathol.">
        <title>A gapless genome sequence of the fungus Botrytis cinerea.</title>
        <authorList>
            <person name="Van Kan J.A."/>
            <person name="Stassen J.H."/>
            <person name="Mosbach A."/>
            <person name="Van Der Lee T.A."/>
            <person name="Faino L."/>
            <person name="Farmer A.D."/>
            <person name="Papasotiriou D.G."/>
            <person name="Zhou S."/>
            <person name="Seidl M.F."/>
            <person name="Cottam E."/>
            <person name="Edel D."/>
            <person name="Hahn M."/>
            <person name="Schwartz D.C."/>
            <person name="Dietrich R.A."/>
            <person name="Widdison S."/>
            <person name="Scalliet G."/>
        </authorList>
    </citation>
    <scope>NUCLEOTIDE SEQUENCE [LARGE SCALE GENOMIC DNA]</scope>
    <source>
        <strain evidence="2 3">B05.10</strain>
    </source>
</reference>
<evidence type="ECO:0000313" key="3">
    <source>
        <dbReference type="Proteomes" id="UP000001798"/>
    </source>
</evidence>
<dbReference type="AlphaFoldDB" id="A0A384JVP1"/>
<gene>
    <name evidence="2" type="ORF">BCIN_10g05960</name>
</gene>
<feature type="compositionally biased region" description="Low complexity" evidence="1">
    <location>
        <begin position="594"/>
        <end position="610"/>
    </location>
</feature>
<feature type="compositionally biased region" description="Pro residues" evidence="1">
    <location>
        <begin position="547"/>
        <end position="558"/>
    </location>
</feature>
<dbReference type="KEGG" id="bfu:BCIN_10g05960"/>
<dbReference type="OrthoDB" id="10263155at2759"/>
<keyword evidence="3" id="KW-1185">Reference proteome</keyword>
<feature type="region of interest" description="Disordered" evidence="1">
    <location>
        <begin position="643"/>
        <end position="675"/>
    </location>
</feature>
<protein>
    <submittedName>
        <fullName evidence="2">Uncharacterized protein</fullName>
    </submittedName>
</protein>
<dbReference type="RefSeq" id="XP_024551521.1">
    <property type="nucleotide sequence ID" value="XM_024695727.1"/>
</dbReference>
<feature type="compositionally biased region" description="Polar residues" evidence="1">
    <location>
        <begin position="643"/>
        <end position="669"/>
    </location>
</feature>
<name>A0A384JVP1_BOTFB</name>
<feature type="region of interest" description="Disordered" evidence="1">
    <location>
        <begin position="541"/>
        <end position="610"/>
    </location>
</feature>
<accession>A0A384JVP1</accession>
<feature type="compositionally biased region" description="Pro residues" evidence="1">
    <location>
        <begin position="567"/>
        <end position="581"/>
    </location>
</feature>